<reference evidence="1 2" key="1">
    <citation type="submission" date="2016-12" db="EMBL/GenBank/DDBJ databases">
        <authorList>
            <person name="Song W.-J."/>
            <person name="Kurnit D.M."/>
        </authorList>
    </citation>
    <scope>NUCLEOTIDE SEQUENCE [LARGE SCALE GENOMIC DNA]</scope>
    <source>
        <strain evidence="1 2">DSM 12503</strain>
    </source>
</reference>
<accession>A0A1M7YNV3</accession>
<keyword evidence="2" id="KW-1185">Reference proteome</keyword>
<organism evidence="1 2">
    <name type="scientific">Anaerocolumna xylanovorans DSM 12503</name>
    <dbReference type="NCBI Taxonomy" id="1121345"/>
    <lineage>
        <taxon>Bacteria</taxon>
        <taxon>Bacillati</taxon>
        <taxon>Bacillota</taxon>
        <taxon>Clostridia</taxon>
        <taxon>Lachnospirales</taxon>
        <taxon>Lachnospiraceae</taxon>
        <taxon>Anaerocolumna</taxon>
    </lineage>
</organism>
<dbReference type="SUPFAM" id="SSF50969">
    <property type="entry name" value="YVTN repeat-like/Quinoprotein amine dehydrogenase"/>
    <property type="match status" value="1"/>
</dbReference>
<dbReference type="EMBL" id="FRFD01000019">
    <property type="protein sequence ID" value="SHO54238.1"/>
    <property type="molecule type" value="Genomic_DNA"/>
</dbReference>
<name>A0A1M7YNV3_9FIRM</name>
<evidence type="ECO:0000313" key="2">
    <source>
        <dbReference type="Proteomes" id="UP000184612"/>
    </source>
</evidence>
<protein>
    <submittedName>
        <fullName evidence="1">Uncharacterized protein</fullName>
    </submittedName>
</protein>
<dbReference type="AlphaFoldDB" id="A0A1M7YNV3"/>
<dbReference type="RefSeq" id="WP_073591287.1">
    <property type="nucleotide sequence ID" value="NZ_FRFD01000019.1"/>
</dbReference>
<proteinExistence type="predicted"/>
<gene>
    <name evidence="1" type="ORF">SAMN02745217_04695</name>
</gene>
<dbReference type="InterPro" id="IPR011044">
    <property type="entry name" value="Quino_amine_DH_bsu"/>
</dbReference>
<dbReference type="Proteomes" id="UP000184612">
    <property type="component" value="Unassembled WGS sequence"/>
</dbReference>
<evidence type="ECO:0000313" key="1">
    <source>
        <dbReference type="EMBL" id="SHO54238.1"/>
    </source>
</evidence>
<sequence length="605" mass="69188">MKKHRKIKAFLLAALMLVFIIPGIFTGLGTITASALSASNSNEFADKITNTFFILSNDLSNTEVAAFYQDLNSPNEHLSVDYIYADSINSALTDKSCSGKLASADNVIIIGLLPSKTEVDDIKADMRADSKLYFTGTHNFYSNQLDTTKINVLSAHQLWIDMYYAKIADLKQLNFHKPDSKPTPAAGLALAVYLQYQISNNTCADTSYAALDSKMDLKNQKGIDEQLYNTIRKFVPERTSYPAIENIPVLRLKEINKPELLNQYTQKSYDVFDQLYNSNVSAGIFSMEQTPENTPICYKALYLDADVFSNKQVYSWNGSKWTKSKSGLREEYALRVLTWSAGKWHEKIYRFTNHSGKANPLKTSEALNIKRDSTGNWYMSYKSNDKYFIAQLDKTLKVKYQVKVSALTDSQYSDFHLLSNGKVLLETYESAANYPYETMYNDSLRLYHNLQLLDLNAGRITKEYDVGYYPYGYVKINGNFIYMRDRSKEKIIVIDSKSGKAIKIISLADYDYLVSPYDYSKELGSQYDYDYSISGKYLYLLKKSGIYRIDINNGKFRKIMDNSYTPFGIQDMRFLDFEVKSSSTMYIMAVNFDAECATNFYTYTK</sequence>